<dbReference type="Gene3D" id="3.40.50.300">
    <property type="entry name" value="P-loop containing nucleotide triphosphate hydrolases"/>
    <property type="match status" value="3"/>
</dbReference>
<dbReference type="STRING" id="1798377.A2872_02795"/>
<evidence type="ECO:0000259" key="15">
    <source>
        <dbReference type="PROSITE" id="PS51192"/>
    </source>
</evidence>
<dbReference type="GO" id="GO:0005737">
    <property type="term" value="C:cytoplasm"/>
    <property type="evidence" value="ECO:0007669"/>
    <property type="project" value="UniProtKB-SubCell"/>
</dbReference>
<feature type="binding site" evidence="12">
    <location>
        <begin position="38"/>
        <end position="45"/>
    </location>
    <ligand>
        <name>ATP</name>
        <dbReference type="ChEBI" id="CHEBI:30616"/>
    </ligand>
</feature>
<evidence type="ECO:0000256" key="10">
    <source>
        <dbReference type="ARBA" id="ARBA00026033"/>
    </source>
</evidence>
<dbReference type="SMART" id="SM00487">
    <property type="entry name" value="DEXDc"/>
    <property type="match status" value="1"/>
</dbReference>
<dbReference type="InterPro" id="IPR004807">
    <property type="entry name" value="UvrB"/>
</dbReference>
<comment type="similarity">
    <text evidence="2 12 13">Belongs to the UvrB family.</text>
</comment>
<dbReference type="HAMAP" id="MF_00204">
    <property type="entry name" value="UvrB"/>
    <property type="match status" value="1"/>
</dbReference>
<evidence type="ECO:0000313" key="18">
    <source>
        <dbReference type="Proteomes" id="UP000178681"/>
    </source>
</evidence>
<comment type="subcellular location">
    <subcellularLocation>
        <location evidence="1 12 13">Cytoplasm</location>
    </subcellularLocation>
</comment>
<evidence type="ECO:0000256" key="13">
    <source>
        <dbReference type="RuleBase" id="RU003587"/>
    </source>
</evidence>
<evidence type="ECO:0000256" key="9">
    <source>
        <dbReference type="ARBA" id="ARBA00023204"/>
    </source>
</evidence>
<evidence type="ECO:0000256" key="11">
    <source>
        <dbReference type="ARBA" id="ARBA00029504"/>
    </source>
</evidence>
<dbReference type="SUPFAM" id="SSF46600">
    <property type="entry name" value="C-terminal UvrC-binding domain of UvrB"/>
    <property type="match status" value="1"/>
</dbReference>
<evidence type="ECO:0000256" key="2">
    <source>
        <dbReference type="ARBA" id="ARBA00008533"/>
    </source>
</evidence>
<dbReference type="PROSITE" id="PS51194">
    <property type="entry name" value="HELICASE_CTER"/>
    <property type="match status" value="1"/>
</dbReference>
<comment type="domain">
    <text evidence="12">The beta-hairpin motif is involved in DNA binding.</text>
</comment>
<evidence type="ECO:0000256" key="6">
    <source>
        <dbReference type="ARBA" id="ARBA00022769"/>
    </source>
</evidence>
<dbReference type="Gene3D" id="4.10.860.10">
    <property type="entry name" value="UVR domain"/>
    <property type="match status" value="1"/>
</dbReference>
<dbReference type="GO" id="GO:0009380">
    <property type="term" value="C:excinuclease repair complex"/>
    <property type="evidence" value="ECO:0007669"/>
    <property type="project" value="InterPro"/>
</dbReference>
<proteinExistence type="inferred from homology"/>
<evidence type="ECO:0000256" key="7">
    <source>
        <dbReference type="ARBA" id="ARBA00022840"/>
    </source>
</evidence>
<feature type="domain" description="Helicase ATP-binding" evidence="15">
    <location>
        <begin position="25"/>
        <end position="158"/>
    </location>
</feature>
<accession>A0A1F5Z3S0</accession>
<organism evidence="17 18">
    <name type="scientific">Candidatus Gottesmanbacteria bacterium RIFCSPHIGHO2_01_FULL_42_12</name>
    <dbReference type="NCBI Taxonomy" id="1798377"/>
    <lineage>
        <taxon>Bacteria</taxon>
        <taxon>Candidatus Gottesmaniibacteriota</taxon>
    </lineage>
</organism>
<dbReference type="InterPro" id="IPR024759">
    <property type="entry name" value="UvrB_YAD/RRR_dom"/>
</dbReference>
<feature type="short sequence motif" description="Beta-hairpin" evidence="12">
    <location>
        <begin position="91"/>
        <end position="114"/>
    </location>
</feature>
<dbReference type="GO" id="GO:0003677">
    <property type="term" value="F:DNA binding"/>
    <property type="evidence" value="ECO:0007669"/>
    <property type="project" value="UniProtKB-UniRule"/>
</dbReference>
<dbReference type="SMART" id="SM00490">
    <property type="entry name" value="HELICc"/>
    <property type="match status" value="1"/>
</dbReference>
<keyword evidence="4 12" id="KW-0547">Nucleotide-binding</keyword>
<dbReference type="Pfam" id="PF02151">
    <property type="entry name" value="UVR"/>
    <property type="match status" value="1"/>
</dbReference>
<dbReference type="GO" id="GO:0009432">
    <property type="term" value="P:SOS response"/>
    <property type="evidence" value="ECO:0007669"/>
    <property type="project" value="UniProtKB-UniRule"/>
</dbReference>
<dbReference type="InterPro" id="IPR036876">
    <property type="entry name" value="UVR_dom_sf"/>
</dbReference>
<evidence type="ECO:0000256" key="12">
    <source>
        <dbReference type="HAMAP-Rule" id="MF_00204"/>
    </source>
</evidence>
<dbReference type="NCBIfam" id="TIGR00631">
    <property type="entry name" value="uvrb"/>
    <property type="match status" value="1"/>
</dbReference>
<dbReference type="Proteomes" id="UP000178681">
    <property type="component" value="Unassembled WGS sequence"/>
</dbReference>
<protein>
    <recommendedName>
        <fullName evidence="11 12">UvrABC system protein B</fullName>
        <shortName evidence="12">Protein UvrB</shortName>
    </recommendedName>
    <alternativeName>
        <fullName evidence="12">Excinuclease ABC subunit B</fullName>
    </alternativeName>
</protein>
<evidence type="ECO:0000259" key="14">
    <source>
        <dbReference type="PROSITE" id="PS50151"/>
    </source>
</evidence>
<feature type="domain" description="UVR" evidence="14">
    <location>
        <begin position="626"/>
        <end position="658"/>
    </location>
</feature>
<dbReference type="InterPro" id="IPR001943">
    <property type="entry name" value="UVR_dom"/>
</dbReference>
<dbReference type="GO" id="GO:0005524">
    <property type="term" value="F:ATP binding"/>
    <property type="evidence" value="ECO:0007669"/>
    <property type="project" value="UniProtKB-UniRule"/>
</dbReference>
<keyword evidence="8 12" id="KW-0267">Excision nuclease</keyword>
<dbReference type="EMBL" id="MFJG01000020">
    <property type="protein sequence ID" value="OGG06817.1"/>
    <property type="molecule type" value="Genomic_DNA"/>
</dbReference>
<dbReference type="Pfam" id="PF17757">
    <property type="entry name" value="UvrB_inter"/>
    <property type="match status" value="1"/>
</dbReference>
<evidence type="ECO:0000256" key="8">
    <source>
        <dbReference type="ARBA" id="ARBA00022881"/>
    </source>
</evidence>
<keyword evidence="6 12" id="KW-0228">DNA excision</keyword>
<comment type="function">
    <text evidence="12">The UvrABC repair system catalyzes the recognition and processing of DNA lesions. A damage recognition complex composed of 2 UvrA and 2 UvrB subunits scans DNA for abnormalities. Upon binding of the UvrA(2)B(2) complex to a putative damaged site, the DNA wraps around one UvrB monomer. DNA wrap is dependent on ATP binding by UvrB and probably causes local melting of the DNA helix, facilitating insertion of UvrB beta-hairpin between the DNA strands. Then UvrB probes one DNA strand for the presence of a lesion. If a lesion is found the UvrA subunits dissociate and the UvrB-DNA preincision complex is formed. This complex is subsequently bound by UvrC and the second UvrB is released. If no lesion is found, the DNA wraps around the other UvrB subunit that will check the other stand for damage.</text>
</comment>
<dbReference type="PROSITE" id="PS50151">
    <property type="entry name" value="UVR"/>
    <property type="match status" value="1"/>
</dbReference>
<dbReference type="PANTHER" id="PTHR24029:SF0">
    <property type="entry name" value="UVRABC SYSTEM PROTEIN B"/>
    <property type="match status" value="1"/>
</dbReference>
<dbReference type="GO" id="GO:0006289">
    <property type="term" value="P:nucleotide-excision repair"/>
    <property type="evidence" value="ECO:0007669"/>
    <property type="project" value="UniProtKB-UniRule"/>
</dbReference>
<dbReference type="Pfam" id="PF04851">
    <property type="entry name" value="ResIII"/>
    <property type="match status" value="1"/>
</dbReference>
<sequence>MNQFKLKSMFEPTGDQPEAINKLVHGLKQSQEHQVLLGVTGSGKTFTVANVIEQVQRPTLVISHNKTLAAQLYQEFKEFFPENAVSYFVSYYDYYQPESYLPATDTYIEKETEINQEIDKLRLQATTNLLTRKDVIVVASVSCIYNIGNPKEYGRAILELEIGTKREALTKRLIELQYERSDYDFHRGTYRQKGEIIDLFPSYDDFGIRLTVPGQLVEKIEKFDPLTGKLVEFLDKYVVYPAKHFMTDPKTYKDVFEKIRADKTKEVEELKSKGKVFEAARLNQRVDYDLEMIQEVGYVNGIENYSRYFDNRLPGDPPYSLLDYFPKDYLLVIDESHMTIPQIRGMYNGDRSRKETLVSYGFRLKSAFDNRPLRFEEFQRLAKQTIYISATPNEWELSMAGPDNVASQLIRPTGVVDPEISVRPTTGQIDDLIAEILKRTALKQRVLVTTLTKRLAEELTEYLQQNTAVKVAYLHSDIETLERTKILEKLRLGDYDVLIGVNLLREGLDLPEVTLVAILDTDKEGFLRSRTSLIQTMGRAARNINSKVVMYADTVTKSMENAIAEVERRREYQLNWNSAHGITPQTIIKAVRPEFAQSQKEFKIQAFESRKLEIVDSESLTPEQRNKYKKKLEKLMREAAKSLDFEGAIYYREKIKEV</sequence>
<keyword evidence="12 13" id="KW-0742">SOS response</keyword>
<comment type="subunit">
    <text evidence="10 12 13">Forms a heterotetramer with UvrA during the search for lesions. Interacts with UvrC in an incision complex.</text>
</comment>
<reference evidence="17 18" key="1">
    <citation type="journal article" date="2016" name="Nat. Commun.">
        <title>Thousands of microbial genomes shed light on interconnected biogeochemical processes in an aquifer system.</title>
        <authorList>
            <person name="Anantharaman K."/>
            <person name="Brown C.T."/>
            <person name="Hug L.A."/>
            <person name="Sharon I."/>
            <person name="Castelle C.J."/>
            <person name="Probst A.J."/>
            <person name="Thomas B.C."/>
            <person name="Singh A."/>
            <person name="Wilkins M.J."/>
            <person name="Karaoz U."/>
            <person name="Brodie E.L."/>
            <person name="Williams K.H."/>
            <person name="Hubbard S.S."/>
            <person name="Banfield J.F."/>
        </authorList>
    </citation>
    <scope>NUCLEOTIDE SEQUENCE [LARGE SCALE GENOMIC DNA]</scope>
</reference>
<dbReference type="CDD" id="cd17916">
    <property type="entry name" value="DEXHc_UvrB"/>
    <property type="match status" value="1"/>
</dbReference>
<keyword evidence="7 12" id="KW-0067">ATP-binding</keyword>
<gene>
    <name evidence="12" type="primary">uvrB</name>
    <name evidence="17" type="ORF">A2872_02795</name>
</gene>
<dbReference type="CDD" id="cd18790">
    <property type="entry name" value="SF2_C_UvrB"/>
    <property type="match status" value="1"/>
</dbReference>
<evidence type="ECO:0000313" key="17">
    <source>
        <dbReference type="EMBL" id="OGG06817.1"/>
    </source>
</evidence>
<dbReference type="Pfam" id="PF00271">
    <property type="entry name" value="Helicase_C"/>
    <property type="match status" value="1"/>
</dbReference>
<dbReference type="InterPro" id="IPR006935">
    <property type="entry name" value="Helicase/UvrB_N"/>
</dbReference>
<evidence type="ECO:0000256" key="4">
    <source>
        <dbReference type="ARBA" id="ARBA00022741"/>
    </source>
</evidence>
<dbReference type="InterPro" id="IPR001650">
    <property type="entry name" value="Helicase_C-like"/>
</dbReference>
<feature type="domain" description="Helicase C-terminal" evidence="16">
    <location>
        <begin position="428"/>
        <end position="582"/>
    </location>
</feature>
<evidence type="ECO:0000256" key="3">
    <source>
        <dbReference type="ARBA" id="ARBA00022490"/>
    </source>
</evidence>
<dbReference type="GO" id="GO:0009381">
    <property type="term" value="F:excinuclease ABC activity"/>
    <property type="evidence" value="ECO:0007669"/>
    <property type="project" value="UniProtKB-UniRule"/>
</dbReference>
<name>A0A1F5Z3S0_9BACT</name>
<evidence type="ECO:0000256" key="1">
    <source>
        <dbReference type="ARBA" id="ARBA00004496"/>
    </source>
</evidence>
<dbReference type="PANTHER" id="PTHR24029">
    <property type="entry name" value="UVRABC SYSTEM PROTEIN B"/>
    <property type="match status" value="1"/>
</dbReference>
<comment type="caution">
    <text evidence="17">The sequence shown here is derived from an EMBL/GenBank/DDBJ whole genome shotgun (WGS) entry which is preliminary data.</text>
</comment>
<dbReference type="InterPro" id="IPR014001">
    <property type="entry name" value="Helicase_ATP-bd"/>
</dbReference>
<keyword evidence="9 12" id="KW-0234">DNA repair</keyword>
<dbReference type="InterPro" id="IPR041471">
    <property type="entry name" value="UvrB_inter"/>
</dbReference>
<dbReference type="PROSITE" id="PS51192">
    <property type="entry name" value="HELICASE_ATP_BIND_1"/>
    <property type="match status" value="1"/>
</dbReference>
<keyword evidence="5 12" id="KW-0227">DNA damage</keyword>
<evidence type="ECO:0000256" key="5">
    <source>
        <dbReference type="ARBA" id="ARBA00022763"/>
    </source>
</evidence>
<dbReference type="NCBIfam" id="NF003673">
    <property type="entry name" value="PRK05298.1"/>
    <property type="match status" value="1"/>
</dbReference>
<keyword evidence="3 12" id="KW-0963">Cytoplasm</keyword>
<evidence type="ECO:0000259" key="16">
    <source>
        <dbReference type="PROSITE" id="PS51194"/>
    </source>
</evidence>
<dbReference type="InterPro" id="IPR027417">
    <property type="entry name" value="P-loop_NTPase"/>
</dbReference>
<dbReference type="Pfam" id="PF12344">
    <property type="entry name" value="UvrB"/>
    <property type="match status" value="1"/>
</dbReference>
<dbReference type="AlphaFoldDB" id="A0A1F5Z3S0"/>
<dbReference type="SUPFAM" id="SSF52540">
    <property type="entry name" value="P-loop containing nucleoside triphosphate hydrolases"/>
    <property type="match status" value="2"/>
</dbReference>
<dbReference type="GO" id="GO:0016887">
    <property type="term" value="F:ATP hydrolysis activity"/>
    <property type="evidence" value="ECO:0007669"/>
    <property type="project" value="InterPro"/>
</dbReference>